<dbReference type="EMBL" id="QRBI01000096">
    <property type="protein sequence ID" value="RMC18706.1"/>
    <property type="molecule type" value="Genomic_DNA"/>
</dbReference>
<feature type="region of interest" description="Disordered" evidence="1">
    <location>
        <begin position="123"/>
        <end position="144"/>
    </location>
</feature>
<dbReference type="AlphaFoldDB" id="A0A3M0L0W3"/>
<evidence type="ECO:0000313" key="2">
    <source>
        <dbReference type="EMBL" id="RMC18706.1"/>
    </source>
</evidence>
<feature type="compositionally biased region" description="Basic and acidic residues" evidence="1">
    <location>
        <begin position="135"/>
        <end position="144"/>
    </location>
</feature>
<name>A0A3M0L0W3_HIRRU</name>
<feature type="region of interest" description="Disordered" evidence="1">
    <location>
        <begin position="75"/>
        <end position="102"/>
    </location>
</feature>
<evidence type="ECO:0000256" key="1">
    <source>
        <dbReference type="SAM" id="MobiDB-lite"/>
    </source>
</evidence>
<protein>
    <submittedName>
        <fullName evidence="2">Uncharacterized protein</fullName>
    </submittedName>
</protein>
<proteinExistence type="predicted"/>
<reference evidence="2 3" key="1">
    <citation type="submission" date="2018-07" db="EMBL/GenBank/DDBJ databases">
        <title>A high quality draft genome assembly of the barn swallow (H. rustica rustica).</title>
        <authorList>
            <person name="Formenti G."/>
            <person name="Chiara M."/>
            <person name="Poveda L."/>
            <person name="Francoijs K.-J."/>
            <person name="Bonisoli-Alquati A."/>
            <person name="Canova L."/>
            <person name="Gianfranceschi L."/>
            <person name="Horner D.S."/>
            <person name="Saino N."/>
        </authorList>
    </citation>
    <scope>NUCLEOTIDE SEQUENCE [LARGE SCALE GENOMIC DNA]</scope>
    <source>
        <strain evidence="2">Chelidonia</strain>
        <tissue evidence="2">Blood</tissue>
    </source>
</reference>
<dbReference type="Proteomes" id="UP000269221">
    <property type="component" value="Unassembled WGS sequence"/>
</dbReference>
<gene>
    <name evidence="2" type="ORF">DUI87_04602</name>
</gene>
<feature type="region of interest" description="Disordered" evidence="1">
    <location>
        <begin position="32"/>
        <end position="54"/>
    </location>
</feature>
<sequence>MKRNSHFTLHAFLHAMPPDTAALYYRQVSSAEHATKNPTPKPLRKENNNNNKKNCVVQPQKAAFQEEGIKPHMSCVGITASRERDTERPLVSMKASEREEKEIKERFGKRMREMDLTAKCYRRFLQPPSPSPERQTSRDSQDYF</sequence>
<evidence type="ECO:0000313" key="3">
    <source>
        <dbReference type="Proteomes" id="UP000269221"/>
    </source>
</evidence>
<comment type="caution">
    <text evidence="2">The sequence shown here is derived from an EMBL/GenBank/DDBJ whole genome shotgun (WGS) entry which is preliminary data.</text>
</comment>
<keyword evidence="3" id="KW-1185">Reference proteome</keyword>
<accession>A0A3M0L0W3</accession>
<organism evidence="2 3">
    <name type="scientific">Hirundo rustica rustica</name>
    <dbReference type="NCBI Taxonomy" id="333673"/>
    <lineage>
        <taxon>Eukaryota</taxon>
        <taxon>Metazoa</taxon>
        <taxon>Chordata</taxon>
        <taxon>Craniata</taxon>
        <taxon>Vertebrata</taxon>
        <taxon>Euteleostomi</taxon>
        <taxon>Archelosauria</taxon>
        <taxon>Archosauria</taxon>
        <taxon>Dinosauria</taxon>
        <taxon>Saurischia</taxon>
        <taxon>Theropoda</taxon>
        <taxon>Coelurosauria</taxon>
        <taxon>Aves</taxon>
        <taxon>Neognathae</taxon>
        <taxon>Neoaves</taxon>
        <taxon>Telluraves</taxon>
        <taxon>Australaves</taxon>
        <taxon>Passeriformes</taxon>
        <taxon>Sylvioidea</taxon>
        <taxon>Hirundinidae</taxon>
        <taxon>Hirundo</taxon>
    </lineage>
</organism>